<keyword evidence="3" id="KW-1185">Reference proteome</keyword>
<evidence type="ECO:0000313" key="2">
    <source>
        <dbReference type="EMBL" id="GGR03085.1"/>
    </source>
</evidence>
<comment type="caution">
    <text evidence="2">The sequence shown here is derived from an EMBL/GenBank/DDBJ whole genome shotgun (WGS) entry which is preliminary data.</text>
</comment>
<reference evidence="2" key="2">
    <citation type="submission" date="2020-09" db="EMBL/GenBank/DDBJ databases">
        <authorList>
            <person name="Sun Q."/>
            <person name="Ohkuma M."/>
        </authorList>
    </citation>
    <scope>NUCLEOTIDE SEQUENCE</scope>
    <source>
        <strain evidence="2">JCM 31311</strain>
    </source>
</reference>
<reference evidence="2" key="1">
    <citation type="journal article" date="2014" name="Int. J. Syst. Evol. Microbiol.">
        <title>Complete genome sequence of Corynebacterium casei LMG S-19264T (=DSM 44701T), isolated from a smear-ripened cheese.</title>
        <authorList>
            <consortium name="US DOE Joint Genome Institute (JGI-PGF)"/>
            <person name="Walter F."/>
            <person name="Albersmeier A."/>
            <person name="Kalinowski J."/>
            <person name="Ruckert C."/>
        </authorList>
    </citation>
    <scope>NUCLEOTIDE SEQUENCE</scope>
    <source>
        <strain evidence="2">JCM 31311</strain>
    </source>
</reference>
<feature type="compositionally biased region" description="Polar residues" evidence="1">
    <location>
        <begin position="26"/>
        <end position="36"/>
    </location>
</feature>
<name>A0A918F374_9DEIO</name>
<sequence>MLETEAHKVLVSLGRQQADTLITPRSGASINRSSEQIGAGGGELFRSDAPVLPEENRQDSAADFTRSSSILRSFYIWRG</sequence>
<proteinExistence type="predicted"/>
<dbReference type="AlphaFoldDB" id="A0A918F374"/>
<feature type="region of interest" description="Disordered" evidence="1">
    <location>
        <begin position="26"/>
        <end position="47"/>
    </location>
</feature>
<gene>
    <name evidence="2" type="ORF">GCM10008957_14910</name>
</gene>
<organism evidence="2 3">
    <name type="scientific">Deinococcus ruber</name>
    <dbReference type="NCBI Taxonomy" id="1848197"/>
    <lineage>
        <taxon>Bacteria</taxon>
        <taxon>Thermotogati</taxon>
        <taxon>Deinococcota</taxon>
        <taxon>Deinococci</taxon>
        <taxon>Deinococcales</taxon>
        <taxon>Deinococcaceae</taxon>
        <taxon>Deinococcus</taxon>
    </lineage>
</organism>
<dbReference type="Proteomes" id="UP000603865">
    <property type="component" value="Unassembled WGS sequence"/>
</dbReference>
<evidence type="ECO:0000313" key="3">
    <source>
        <dbReference type="Proteomes" id="UP000603865"/>
    </source>
</evidence>
<protein>
    <submittedName>
        <fullName evidence="2">Uncharacterized protein</fullName>
    </submittedName>
</protein>
<dbReference type="EMBL" id="BMQL01000006">
    <property type="protein sequence ID" value="GGR03085.1"/>
    <property type="molecule type" value="Genomic_DNA"/>
</dbReference>
<evidence type="ECO:0000256" key="1">
    <source>
        <dbReference type="SAM" id="MobiDB-lite"/>
    </source>
</evidence>
<accession>A0A918F374</accession>